<accession>A0A368NE59</accession>
<gene>
    <name evidence="1" type="ORF">DU504_11950</name>
</gene>
<dbReference type="Proteomes" id="UP000252189">
    <property type="component" value="Unassembled WGS sequence"/>
</dbReference>
<protein>
    <submittedName>
        <fullName evidence="1">Uncharacterized protein</fullName>
    </submittedName>
</protein>
<evidence type="ECO:0000313" key="2">
    <source>
        <dbReference type="Proteomes" id="UP000252189"/>
    </source>
</evidence>
<evidence type="ECO:0000313" key="1">
    <source>
        <dbReference type="EMBL" id="RCU47945.1"/>
    </source>
</evidence>
<reference evidence="1 2" key="1">
    <citation type="submission" date="2018-07" db="EMBL/GenBank/DDBJ databases">
        <title>Genome sequences of Haloplanus salinus JCM 18368T.</title>
        <authorList>
            <person name="Kim Y.B."/>
            <person name="Roh S.W."/>
        </authorList>
    </citation>
    <scope>NUCLEOTIDE SEQUENCE [LARGE SCALE GENOMIC DNA]</scope>
    <source>
        <strain evidence="1 2">JCM 18368</strain>
    </source>
</reference>
<proteinExistence type="predicted"/>
<dbReference type="AlphaFoldDB" id="A0A368NE59"/>
<dbReference type="RefSeq" id="WP_114449504.1">
    <property type="nucleotide sequence ID" value="NZ_QPHM01000001.1"/>
</dbReference>
<name>A0A368NE59_9EURY</name>
<keyword evidence="2" id="KW-1185">Reference proteome</keyword>
<organism evidence="1 2">
    <name type="scientific">Haloplanus salinus</name>
    <dbReference type="NCBI Taxonomy" id="1126245"/>
    <lineage>
        <taxon>Archaea</taxon>
        <taxon>Methanobacteriati</taxon>
        <taxon>Methanobacteriota</taxon>
        <taxon>Stenosarchaea group</taxon>
        <taxon>Halobacteria</taxon>
        <taxon>Halobacteriales</taxon>
        <taxon>Haloferacaceae</taxon>
        <taxon>Haloplanus</taxon>
    </lineage>
</organism>
<comment type="caution">
    <text evidence="1">The sequence shown here is derived from an EMBL/GenBank/DDBJ whole genome shotgun (WGS) entry which is preliminary data.</text>
</comment>
<dbReference type="EMBL" id="QPHM01000001">
    <property type="protein sequence ID" value="RCU47945.1"/>
    <property type="molecule type" value="Genomic_DNA"/>
</dbReference>
<sequence>MLRKVDREQLLRTEAEDGALTTGTVEVALVKVRLVEVEVPQKFALVLTLIRLQFSPVVVANQVTLLTNTEAKAVSTLMRVVKARVLVL</sequence>